<organism evidence="1 4">
    <name type="scientific">Kosakonia radicincitans</name>
    <dbReference type="NCBI Taxonomy" id="283686"/>
    <lineage>
        <taxon>Bacteria</taxon>
        <taxon>Pseudomonadati</taxon>
        <taxon>Pseudomonadota</taxon>
        <taxon>Gammaproteobacteria</taxon>
        <taxon>Enterobacterales</taxon>
        <taxon>Enterobacteriaceae</taxon>
        <taxon>Kosakonia</taxon>
    </lineage>
</organism>
<proteinExistence type="predicted"/>
<evidence type="ECO:0000313" key="1">
    <source>
        <dbReference type="EMBL" id="SFR22225.1"/>
    </source>
</evidence>
<accession>A0AAX2EW73</accession>
<evidence type="ECO:0008006" key="5">
    <source>
        <dbReference type="Google" id="ProtNLM"/>
    </source>
</evidence>
<gene>
    <name evidence="2" type="ORF">SAMN03159428_03242</name>
    <name evidence="1" type="ORF">SAMN03159514_03781</name>
</gene>
<keyword evidence="3" id="KW-1185">Reference proteome</keyword>
<sequence>MKCEFVIFFAVAHIKRLSGIIVRIMGTSLTANLLLLSRHDDVTGMIPAMYARNMILFTLLCRRDAVYYCGALSTGGDGHSQAFVHSGVHSLQSEANKHS</sequence>
<comment type="caution">
    <text evidence="1">The sequence shown here is derived from an EMBL/GenBank/DDBJ whole genome shotgun (WGS) entry which is preliminary data.</text>
</comment>
<dbReference type="AlphaFoldDB" id="A0AAX2EW73"/>
<dbReference type="EMBL" id="FPAV01000008">
    <property type="protein sequence ID" value="SFT98968.1"/>
    <property type="molecule type" value="Genomic_DNA"/>
</dbReference>
<protein>
    <recommendedName>
        <fullName evidence="5">Secreted protein</fullName>
    </recommendedName>
</protein>
<name>A0AAX2EW73_9ENTR</name>
<evidence type="ECO:0000313" key="2">
    <source>
        <dbReference type="EMBL" id="SFT98968.1"/>
    </source>
</evidence>
<reference evidence="3 4" key="1">
    <citation type="submission" date="2016-10" db="EMBL/GenBank/DDBJ databases">
        <authorList>
            <person name="Varghese N."/>
            <person name="Submissions S."/>
        </authorList>
    </citation>
    <scope>NUCLEOTIDE SEQUENCE [LARGE SCALE GENOMIC DNA]</scope>
    <source>
        <strain evidence="2 3">NFIX06</strain>
        <strain evidence="1 4">NFIX08</strain>
    </source>
</reference>
<evidence type="ECO:0000313" key="3">
    <source>
        <dbReference type="Proteomes" id="UP000198760"/>
    </source>
</evidence>
<dbReference type="Proteomes" id="UP000198760">
    <property type="component" value="Unassembled WGS sequence"/>
</dbReference>
<dbReference type="EMBL" id="FOYJ01000009">
    <property type="protein sequence ID" value="SFR22225.1"/>
    <property type="molecule type" value="Genomic_DNA"/>
</dbReference>
<dbReference type="Proteomes" id="UP000199173">
    <property type="component" value="Unassembled WGS sequence"/>
</dbReference>
<evidence type="ECO:0000313" key="4">
    <source>
        <dbReference type="Proteomes" id="UP000199173"/>
    </source>
</evidence>